<name>A0A4D4KUU8_STRVO</name>
<evidence type="ECO:0000313" key="2">
    <source>
        <dbReference type="EMBL" id="GDY50656.1"/>
    </source>
</evidence>
<accession>A0A4D4KUU8</accession>
<dbReference type="AlphaFoldDB" id="A0A4D4KUU8"/>
<proteinExistence type="predicted"/>
<organism evidence="2 3">
    <name type="scientific">Streptomyces violaceusniger</name>
    <dbReference type="NCBI Taxonomy" id="68280"/>
    <lineage>
        <taxon>Bacteria</taxon>
        <taxon>Bacillati</taxon>
        <taxon>Actinomycetota</taxon>
        <taxon>Actinomycetes</taxon>
        <taxon>Kitasatosporales</taxon>
        <taxon>Streptomycetaceae</taxon>
        <taxon>Streptomyces</taxon>
        <taxon>Streptomyces violaceusniger group</taxon>
    </lineage>
</organism>
<dbReference type="EMBL" id="BJHW01000001">
    <property type="protein sequence ID" value="GDY50656.1"/>
    <property type="molecule type" value="Genomic_DNA"/>
</dbReference>
<sequence length="260" mass="27840">MADALARYVRDRQTLPDPAIVIEHDDGDLVLDRDIASEAGHKARETGLPHNLARPHFAFRVIDSLTDQLVDRIGADPLGGPNLLGADDVAQLGKAIAVNPEVHAAIAELWPVLTPQQLVADFLSDPVHLSEADAAAIRRTDGEWTPPTCRCWTRPPNSSATTTRRPAPPRRPNARSASSTHRASSTSPTAPAPRSSRTARTRSRRCWPPTTSSTPSGWPTAPRSATTAAPPNAPPPTAPGPSATSSWTRPRSCPRWRGGC</sequence>
<feature type="compositionally biased region" description="Low complexity" evidence="1">
    <location>
        <begin position="174"/>
        <end position="196"/>
    </location>
</feature>
<gene>
    <name evidence="2" type="ORF">SVIO_012790</name>
</gene>
<feature type="compositionally biased region" description="Low complexity" evidence="1">
    <location>
        <begin position="206"/>
        <end position="230"/>
    </location>
</feature>
<keyword evidence="3" id="KW-1185">Reference proteome</keyword>
<feature type="region of interest" description="Disordered" evidence="1">
    <location>
        <begin position="139"/>
        <end position="260"/>
    </location>
</feature>
<protein>
    <submittedName>
        <fullName evidence="2">Uncharacterized protein</fullName>
    </submittedName>
</protein>
<feature type="compositionally biased region" description="Low complexity" evidence="1">
    <location>
        <begin position="144"/>
        <end position="165"/>
    </location>
</feature>
<evidence type="ECO:0000313" key="3">
    <source>
        <dbReference type="Proteomes" id="UP000301309"/>
    </source>
</evidence>
<evidence type="ECO:0000256" key="1">
    <source>
        <dbReference type="SAM" id="MobiDB-lite"/>
    </source>
</evidence>
<reference evidence="2 3" key="1">
    <citation type="journal article" date="2020" name="Int. J. Syst. Evol. Microbiol.">
        <title>Reclassification of Streptomyces castelarensis and Streptomyces sporoclivatus as later heterotypic synonyms of Streptomyces antimycoticus.</title>
        <authorList>
            <person name="Komaki H."/>
            <person name="Tamura T."/>
        </authorList>
    </citation>
    <scope>NUCLEOTIDE SEQUENCE [LARGE SCALE GENOMIC DNA]</scope>
    <source>
        <strain evidence="2 3">NBRC 13459</strain>
    </source>
</reference>
<dbReference type="Proteomes" id="UP000301309">
    <property type="component" value="Unassembled WGS sequence"/>
</dbReference>
<comment type="caution">
    <text evidence="2">The sequence shown here is derived from an EMBL/GenBank/DDBJ whole genome shotgun (WGS) entry which is preliminary data.</text>
</comment>